<dbReference type="RefSeq" id="WP_258844436.1">
    <property type="nucleotide sequence ID" value="NZ_JANUGX010000004.1"/>
</dbReference>
<dbReference type="Proteomes" id="UP001205560">
    <property type="component" value="Unassembled WGS sequence"/>
</dbReference>
<gene>
    <name evidence="3" type="ORF">NX782_05650</name>
</gene>
<feature type="transmembrane region" description="Helical" evidence="2">
    <location>
        <begin position="28"/>
        <end position="49"/>
    </location>
</feature>
<evidence type="ECO:0000313" key="3">
    <source>
        <dbReference type="EMBL" id="MCS0588683.1"/>
    </source>
</evidence>
<evidence type="ECO:0000256" key="1">
    <source>
        <dbReference type="SAM" id="MobiDB-lite"/>
    </source>
</evidence>
<keyword evidence="2" id="KW-0472">Membrane</keyword>
<sequence length="149" mass="16333">MKSVTFSDIERVPEQARRPSPLRSPQRVTLLVLTLVLGLPALMFIFQQIDPGAPLAYIVVPVLAGGLLPMMSMMPGRFEVTTRFDACHLVVTLDDALGRLGYAPAERVPGAVRYRARSGKEIAVTVRAHALEVMGPVPALRALRRQMDC</sequence>
<keyword evidence="2" id="KW-0812">Transmembrane</keyword>
<evidence type="ECO:0008006" key="5">
    <source>
        <dbReference type="Google" id="ProtNLM"/>
    </source>
</evidence>
<proteinExistence type="predicted"/>
<dbReference type="EMBL" id="JANUGX010000004">
    <property type="protein sequence ID" value="MCS0588683.1"/>
    <property type="molecule type" value="Genomic_DNA"/>
</dbReference>
<keyword evidence="4" id="KW-1185">Reference proteome</keyword>
<organism evidence="3 4">
    <name type="scientific">Massilia norwichensis</name>
    <dbReference type="NCBI Taxonomy" id="1442366"/>
    <lineage>
        <taxon>Bacteria</taxon>
        <taxon>Pseudomonadati</taxon>
        <taxon>Pseudomonadota</taxon>
        <taxon>Betaproteobacteria</taxon>
        <taxon>Burkholderiales</taxon>
        <taxon>Oxalobacteraceae</taxon>
        <taxon>Telluria group</taxon>
        <taxon>Massilia</taxon>
    </lineage>
</organism>
<evidence type="ECO:0000256" key="2">
    <source>
        <dbReference type="SAM" id="Phobius"/>
    </source>
</evidence>
<name>A0ABT2A3B1_9BURK</name>
<accession>A0ABT2A3B1</accession>
<evidence type="ECO:0000313" key="4">
    <source>
        <dbReference type="Proteomes" id="UP001205560"/>
    </source>
</evidence>
<comment type="caution">
    <text evidence="3">The sequence shown here is derived from an EMBL/GenBank/DDBJ whole genome shotgun (WGS) entry which is preliminary data.</text>
</comment>
<protein>
    <recommendedName>
        <fullName evidence="5">PH domain-containing protein</fullName>
    </recommendedName>
</protein>
<feature type="region of interest" description="Disordered" evidence="1">
    <location>
        <begin position="1"/>
        <end position="21"/>
    </location>
</feature>
<feature type="transmembrane region" description="Helical" evidence="2">
    <location>
        <begin position="55"/>
        <end position="74"/>
    </location>
</feature>
<keyword evidence="2" id="KW-1133">Transmembrane helix</keyword>
<feature type="compositionally biased region" description="Basic and acidic residues" evidence="1">
    <location>
        <begin position="8"/>
        <end position="17"/>
    </location>
</feature>
<reference evidence="3 4" key="1">
    <citation type="submission" date="2022-08" db="EMBL/GenBank/DDBJ databases">
        <title>Reclassification of Massilia species as members of the genera Telluria, Duganella, Pseudoduganella, Mokoshia gen. nov. and Zemynaea gen. nov. using orthogonal and non-orthogonal genome-based approaches.</title>
        <authorList>
            <person name="Bowman J.P."/>
        </authorList>
    </citation>
    <scope>NUCLEOTIDE SEQUENCE [LARGE SCALE GENOMIC DNA]</scope>
    <source>
        <strain evidence="3 4">LMG 28164</strain>
    </source>
</reference>